<accession>A0A1H3SBS9</accession>
<proteinExistence type="predicted"/>
<evidence type="ECO:0000313" key="2">
    <source>
        <dbReference type="Proteomes" id="UP000199663"/>
    </source>
</evidence>
<sequence length="79" mass="9200">MKYIFLIFFFFTSCITLHKKHLAVNRYFIINSIDGNYVNVYSPSTKEALNHMNFTIYFPSDVSVGDTLIVINSNKLIKK</sequence>
<evidence type="ECO:0008006" key="3">
    <source>
        <dbReference type="Google" id="ProtNLM"/>
    </source>
</evidence>
<reference evidence="1 2" key="1">
    <citation type="submission" date="2016-10" db="EMBL/GenBank/DDBJ databases">
        <authorList>
            <person name="Varghese N."/>
            <person name="Submissions S."/>
        </authorList>
    </citation>
    <scope>NUCLEOTIDE SEQUENCE [LARGE SCALE GENOMIC DNA]</scope>
    <source>
        <strain evidence="1 2">DSM 17997</strain>
    </source>
</reference>
<gene>
    <name evidence="1" type="ORF">SAMN05444412_11144</name>
</gene>
<organism evidence="1 2">
    <name type="scientific">Rhodonellum ikkaensis</name>
    <dbReference type="NCBI Taxonomy" id="336829"/>
    <lineage>
        <taxon>Bacteria</taxon>
        <taxon>Pseudomonadati</taxon>
        <taxon>Bacteroidota</taxon>
        <taxon>Cytophagia</taxon>
        <taxon>Cytophagales</taxon>
        <taxon>Cytophagaceae</taxon>
        <taxon>Rhodonellum</taxon>
    </lineage>
</organism>
<evidence type="ECO:0000313" key="1">
    <source>
        <dbReference type="EMBL" id="SDZ35452.1"/>
    </source>
</evidence>
<dbReference type="Proteomes" id="UP000199663">
    <property type="component" value="Unassembled WGS sequence"/>
</dbReference>
<protein>
    <recommendedName>
        <fullName evidence="3">Lipoprotein</fullName>
    </recommendedName>
</protein>
<comment type="caution">
    <text evidence="1">The sequence shown here is derived from an EMBL/GenBank/DDBJ whole genome shotgun (WGS) entry which is preliminary data.</text>
</comment>
<dbReference type="EMBL" id="FNQC01000011">
    <property type="protein sequence ID" value="SDZ35452.1"/>
    <property type="molecule type" value="Genomic_DNA"/>
</dbReference>
<keyword evidence="2" id="KW-1185">Reference proteome</keyword>
<name>A0A1H3SBS9_9BACT</name>